<dbReference type="InterPro" id="IPR035780">
    <property type="entry name" value="SPRY_Ssh4-like"/>
</dbReference>
<dbReference type="Proteomes" id="UP001296104">
    <property type="component" value="Unassembled WGS sequence"/>
</dbReference>
<feature type="region of interest" description="Disordered" evidence="5">
    <location>
        <begin position="1"/>
        <end position="190"/>
    </location>
</feature>
<dbReference type="EMBL" id="CAVMBE010000001">
    <property type="protein sequence ID" value="CAK3760232.1"/>
    <property type="molecule type" value="Genomic_DNA"/>
</dbReference>
<comment type="subcellular location">
    <subcellularLocation>
        <location evidence="1">Membrane</location>
    </subcellularLocation>
</comment>
<evidence type="ECO:0000313" key="6">
    <source>
        <dbReference type="EMBL" id="CAK3760232.1"/>
    </source>
</evidence>
<evidence type="ECO:0000313" key="7">
    <source>
        <dbReference type="Proteomes" id="UP001296104"/>
    </source>
</evidence>
<comment type="caution">
    <text evidence="6">The sequence shown here is derived from an EMBL/GenBank/DDBJ whole genome shotgun (WGS) entry which is preliminary data.</text>
</comment>
<feature type="compositionally biased region" description="Polar residues" evidence="5">
    <location>
        <begin position="50"/>
        <end position="77"/>
    </location>
</feature>
<dbReference type="InterPro" id="IPR050618">
    <property type="entry name" value="Ubq-SigPath_Reg"/>
</dbReference>
<proteinExistence type="predicted"/>
<evidence type="ECO:0000256" key="3">
    <source>
        <dbReference type="ARBA" id="ARBA00022989"/>
    </source>
</evidence>
<dbReference type="AlphaFoldDB" id="A0AAI8W1I0"/>
<dbReference type="CDD" id="cd12910">
    <property type="entry name" value="SPRY_SSH4_like"/>
    <property type="match status" value="1"/>
</dbReference>
<name>A0AAI8W1I0_9PEZI</name>
<evidence type="ECO:0000256" key="1">
    <source>
        <dbReference type="ARBA" id="ARBA00004370"/>
    </source>
</evidence>
<dbReference type="PANTHER" id="PTHR12864">
    <property type="entry name" value="RAN BINDING PROTEIN 9-RELATED"/>
    <property type="match status" value="1"/>
</dbReference>
<evidence type="ECO:0008006" key="8">
    <source>
        <dbReference type="Google" id="ProtNLM"/>
    </source>
</evidence>
<gene>
    <name evidence="6" type="ORF">LECACI_7A000291</name>
</gene>
<feature type="compositionally biased region" description="Low complexity" evidence="5">
    <location>
        <begin position="29"/>
        <end position="40"/>
    </location>
</feature>
<keyword evidence="4" id="KW-0472">Membrane</keyword>
<evidence type="ECO:0000256" key="5">
    <source>
        <dbReference type="SAM" id="MobiDB-lite"/>
    </source>
</evidence>
<accession>A0AAI8W1I0</accession>
<organism evidence="6 7">
    <name type="scientific">Lecanosticta acicola</name>
    <dbReference type="NCBI Taxonomy" id="111012"/>
    <lineage>
        <taxon>Eukaryota</taxon>
        <taxon>Fungi</taxon>
        <taxon>Dikarya</taxon>
        <taxon>Ascomycota</taxon>
        <taxon>Pezizomycotina</taxon>
        <taxon>Dothideomycetes</taxon>
        <taxon>Dothideomycetidae</taxon>
        <taxon>Mycosphaerellales</taxon>
        <taxon>Mycosphaerellaceae</taxon>
        <taxon>Lecanosticta</taxon>
    </lineage>
</organism>
<keyword evidence="2" id="KW-0812">Transmembrane</keyword>
<keyword evidence="3" id="KW-1133">Transmembrane helix</keyword>
<evidence type="ECO:0000256" key="4">
    <source>
        <dbReference type="ARBA" id="ARBA00023136"/>
    </source>
</evidence>
<reference evidence="6" key="1">
    <citation type="submission" date="2023-11" db="EMBL/GenBank/DDBJ databases">
        <authorList>
            <person name="Alioto T."/>
            <person name="Alioto T."/>
            <person name="Gomez Garrido J."/>
        </authorList>
    </citation>
    <scope>NUCLEOTIDE SEQUENCE</scope>
</reference>
<protein>
    <recommendedName>
        <fullName evidence="8">SPRY domain-containing protein</fullName>
    </recommendedName>
</protein>
<keyword evidence="7" id="KW-1185">Reference proteome</keyword>
<evidence type="ECO:0000256" key="2">
    <source>
        <dbReference type="ARBA" id="ARBA00022692"/>
    </source>
</evidence>
<dbReference type="Gene3D" id="2.60.120.920">
    <property type="match status" value="1"/>
</dbReference>
<sequence>MDNKFDPPRGPPPNVRTQSQSDVERTQDQRSAQQPQSAQRVSWTVGGGPSSNRELPSNNRYRDNTPSVPAQTQQRPSSLKRPISGHQSISSGAATKAPLPHSAPVVQPSHPSDVEMSEDSFQPPPGAPSDRTAQKMEFQPSLRPPPGYKPSISPDPRAPSMEPPPYDPWVGPDDSLRPPPPIFEKSSPTANADYDDAARAHAWCTENPLWPAREHDAILIERIQEGDLRLTVPPNTTDVTQYQPALGKSYIRTMPHLGDTILLSDIPIFASFRQSPLSTGQPATIYFEVHVLGIGDRYNQNNQVESGLALGFVAPPYPAWRLPGWHRGSIGVHSDDGRRYVDNSYGGRDFVAPYKKGDVVGIGMTYSPPVHGDRVSMRCKAFFTRNGRMDGHWDLHEEEDADADAGSLVGLEGENDLLAAVGVFGSVELEAIFRSDDWLFKP</sequence>
<dbReference type="GO" id="GO:0016020">
    <property type="term" value="C:membrane"/>
    <property type="evidence" value="ECO:0007669"/>
    <property type="project" value="UniProtKB-SubCell"/>
</dbReference>
<dbReference type="InterPro" id="IPR043136">
    <property type="entry name" value="B30.2/SPRY_sf"/>
</dbReference>